<dbReference type="PANTHER" id="PTHR21040">
    <property type="entry name" value="BCDNA.GH04120"/>
    <property type="match status" value="1"/>
</dbReference>
<accession>A0ABU1AE31</accession>
<dbReference type="InterPro" id="IPR017853">
    <property type="entry name" value="GH"/>
</dbReference>
<proteinExistence type="inferred from homology"/>
<dbReference type="SUPFAM" id="SSF51445">
    <property type="entry name" value="(Trans)glycosidases"/>
    <property type="match status" value="1"/>
</dbReference>
<dbReference type="Proteomes" id="UP001243717">
    <property type="component" value="Unassembled WGS sequence"/>
</dbReference>
<evidence type="ECO:0000256" key="2">
    <source>
        <dbReference type="ARBA" id="ARBA00022801"/>
    </source>
</evidence>
<dbReference type="InterPro" id="IPR015883">
    <property type="entry name" value="Glyco_hydro_20_cat"/>
</dbReference>
<gene>
    <name evidence="4" type="ORF">QEH59_01020</name>
</gene>
<dbReference type="PANTHER" id="PTHR21040:SF8">
    <property type="entry name" value="BCDNA.GH04120"/>
    <property type="match status" value="1"/>
</dbReference>
<keyword evidence="2" id="KW-0378">Hydrolase</keyword>
<dbReference type="Gene3D" id="3.20.20.80">
    <property type="entry name" value="Glycosidases"/>
    <property type="match status" value="1"/>
</dbReference>
<sequence length="450" mass="51236">MPVFTAQSPAIERRAVHLDLKGLPPTFERLMALVEVFDQMRFNSVVVEWEDMFPWSFDPKLRNASHYTAKQVKQFAKRCAELDIEIIPLIQCLGHLEFVLQHEPYQHLAECPEYADTLNPLHEGSVKLVLQMVDDVLELLPDVTHFHLGGDEAWSFGTSPASQSFIAEHDKPTLFLKHVQPILDSLRLRKVRPLIWHDMMMNWPVSALQQIGKDADLVVWGYRGTPAMATHHHKLEVLDRLHEAGIPIWGASAYKGADGPFRDLPNKEARLLNHTGWMDVAAPYELKGLIATGWSRYASGRVQGESIDACLVELAMASITFYNGHWPNNGWQVCDQLLKETGAYECSSRLREHFSKADALREEAWQAARQLKEQLAGMQVDPGQPSAGTNRILWDFFQDLVQRIEEQSKLLPALLKGLVCEPFIEPYYRTWATALRTEADTIKARLKIKD</sequence>
<dbReference type="RefSeq" id="WP_308983495.1">
    <property type="nucleotide sequence ID" value="NZ_JARXIC010000001.1"/>
</dbReference>
<comment type="similarity">
    <text evidence="1">Belongs to the glycosyl hydrolase 20 family.</text>
</comment>
<protein>
    <submittedName>
        <fullName evidence="4">Family 20 glycosylhydrolase</fullName>
    </submittedName>
</protein>
<evidence type="ECO:0000259" key="3">
    <source>
        <dbReference type="Pfam" id="PF00728"/>
    </source>
</evidence>
<evidence type="ECO:0000313" key="5">
    <source>
        <dbReference type="Proteomes" id="UP001243717"/>
    </source>
</evidence>
<dbReference type="EMBL" id="JARXIC010000001">
    <property type="protein sequence ID" value="MDQ8192987.1"/>
    <property type="molecule type" value="Genomic_DNA"/>
</dbReference>
<reference evidence="4 5" key="1">
    <citation type="submission" date="2023-04" db="EMBL/GenBank/DDBJ databases">
        <title>A novel bacteria isolated from coastal sediment.</title>
        <authorList>
            <person name="Liu X.-J."/>
            <person name="Du Z.-J."/>
        </authorList>
    </citation>
    <scope>NUCLEOTIDE SEQUENCE [LARGE SCALE GENOMIC DNA]</scope>
    <source>
        <strain evidence="4 5">SDUM461004</strain>
    </source>
</reference>
<evidence type="ECO:0000313" key="4">
    <source>
        <dbReference type="EMBL" id="MDQ8192987.1"/>
    </source>
</evidence>
<feature type="domain" description="Glycoside hydrolase family 20 catalytic" evidence="3">
    <location>
        <begin position="63"/>
        <end position="222"/>
    </location>
</feature>
<comment type="caution">
    <text evidence="4">The sequence shown here is derived from an EMBL/GenBank/DDBJ whole genome shotgun (WGS) entry which is preliminary data.</text>
</comment>
<evidence type="ECO:0000256" key="1">
    <source>
        <dbReference type="ARBA" id="ARBA00006285"/>
    </source>
</evidence>
<name>A0ABU1AE31_9BACT</name>
<keyword evidence="5" id="KW-1185">Reference proteome</keyword>
<organism evidence="4 5">
    <name type="scientific">Thalassobacterium sedimentorum</name>
    <dbReference type="NCBI Taxonomy" id="3041258"/>
    <lineage>
        <taxon>Bacteria</taxon>
        <taxon>Pseudomonadati</taxon>
        <taxon>Verrucomicrobiota</taxon>
        <taxon>Opitutia</taxon>
        <taxon>Puniceicoccales</taxon>
        <taxon>Coraliomargaritaceae</taxon>
        <taxon>Thalassobacterium</taxon>
    </lineage>
</organism>
<dbReference type="Pfam" id="PF00728">
    <property type="entry name" value="Glyco_hydro_20"/>
    <property type="match status" value="1"/>
</dbReference>
<dbReference type="InterPro" id="IPR038901">
    <property type="entry name" value="HEXDC-like"/>
</dbReference>